<dbReference type="KEGG" id="shc:Shell_1056"/>
<reference evidence="1 2" key="2">
    <citation type="journal article" date="2011" name="Stand. Genomic Sci.">
        <title>Complete genome sequence of Staphylothermus hellenicus P8.</title>
        <authorList>
            <person name="Anderson I."/>
            <person name="Wirth R."/>
            <person name="Lucas S."/>
            <person name="Copeland A."/>
            <person name="Lapidus A."/>
            <person name="Cheng J.F."/>
            <person name="Goodwin L."/>
            <person name="Pitluck S."/>
            <person name="Davenport K."/>
            <person name="Detter J.C."/>
            <person name="Han C."/>
            <person name="Tapia R."/>
            <person name="Land M."/>
            <person name="Hauser L."/>
            <person name="Pati A."/>
            <person name="Mikhailova N."/>
            <person name="Woyke T."/>
            <person name="Klenk H.P."/>
            <person name="Kyrpides N."/>
            <person name="Ivanova N."/>
        </authorList>
    </citation>
    <scope>NUCLEOTIDE SEQUENCE [LARGE SCALE GENOMIC DNA]</scope>
    <source>
        <strain evidence="2">DSM 12710 / JCM 10830 / BK20S6-10-b1 / P8</strain>
    </source>
</reference>
<dbReference type="Proteomes" id="UP000002573">
    <property type="component" value="Chromosome"/>
</dbReference>
<dbReference type="AlphaFoldDB" id="D7D8R4"/>
<dbReference type="PROSITE" id="PS51257">
    <property type="entry name" value="PROKAR_LIPOPROTEIN"/>
    <property type="match status" value="1"/>
</dbReference>
<dbReference type="HOGENOM" id="CLU_3094275_0_0_2"/>
<reference evidence="2" key="1">
    <citation type="submission" date="2010-05" db="EMBL/GenBank/DDBJ databases">
        <title>Complete sequence of Staphylothermus hellenicus DSM 12710.</title>
        <authorList>
            <consortium name="US DOE Joint Genome Institute"/>
            <person name="Lucas S."/>
            <person name="Copeland A."/>
            <person name="Lapidus A."/>
            <person name="Cheng J.-F."/>
            <person name="Bruce D."/>
            <person name="Goodwin L."/>
            <person name="Pitluck S."/>
            <person name="Davenport K."/>
            <person name="Detter J.C."/>
            <person name="Han C."/>
            <person name="Tapia R."/>
            <person name="Larimer F."/>
            <person name="Land M."/>
            <person name="Hauser L."/>
            <person name="Kyrpides N."/>
            <person name="Mikhailova N."/>
            <person name="Anderson I.J."/>
            <person name="Woyke T."/>
        </authorList>
    </citation>
    <scope>NUCLEOTIDE SEQUENCE [LARGE SCALE GENOMIC DNA]</scope>
    <source>
        <strain evidence="2">DSM 12710 / JCM 10830 / BK20S6-10-b1 / P8</strain>
    </source>
</reference>
<accession>D7D8R4</accession>
<name>D7D8R4_STAHD</name>
<evidence type="ECO:0000313" key="1">
    <source>
        <dbReference type="EMBL" id="ADI32160.1"/>
    </source>
</evidence>
<sequence length="51" mass="5971">MLKCDELIIVLNNIVLSCAITRPIGRDNFYLSWIPVGNYYKIRELNIIKKC</sequence>
<evidence type="ECO:0000313" key="2">
    <source>
        <dbReference type="Proteomes" id="UP000002573"/>
    </source>
</evidence>
<keyword evidence="2" id="KW-1185">Reference proteome</keyword>
<organism evidence="1 2">
    <name type="scientific">Staphylothermus hellenicus (strain DSM 12710 / JCM 10830 / BK20S6-10-b1 / P8)</name>
    <dbReference type="NCBI Taxonomy" id="591019"/>
    <lineage>
        <taxon>Archaea</taxon>
        <taxon>Thermoproteota</taxon>
        <taxon>Thermoprotei</taxon>
        <taxon>Desulfurococcales</taxon>
        <taxon>Desulfurococcaceae</taxon>
        <taxon>Staphylothermus</taxon>
    </lineage>
</organism>
<dbReference type="EMBL" id="CP002051">
    <property type="protein sequence ID" value="ADI32160.1"/>
    <property type="molecule type" value="Genomic_DNA"/>
</dbReference>
<gene>
    <name evidence="1" type="ordered locus">Shell_1056</name>
</gene>
<proteinExistence type="predicted"/>
<protein>
    <submittedName>
        <fullName evidence="1">Uncharacterized protein</fullName>
    </submittedName>
</protein>
<dbReference type="STRING" id="591019.Shell_1056"/>